<evidence type="ECO:0008006" key="16">
    <source>
        <dbReference type="Google" id="ProtNLM"/>
    </source>
</evidence>
<dbReference type="GO" id="GO:0004843">
    <property type="term" value="F:cysteine-type deubiquitinase activity"/>
    <property type="evidence" value="ECO:0007669"/>
    <property type="project" value="InterPro"/>
</dbReference>
<dbReference type="Pfam" id="PF02148">
    <property type="entry name" value="zf-UBP"/>
    <property type="match status" value="1"/>
</dbReference>
<evidence type="ECO:0000256" key="10">
    <source>
        <dbReference type="PROSITE-ProRule" id="PRU00502"/>
    </source>
</evidence>
<evidence type="ECO:0000256" key="5">
    <source>
        <dbReference type="ARBA" id="ARBA00022728"/>
    </source>
</evidence>
<comment type="caution">
    <text evidence="14">The sequence shown here is derived from an EMBL/GenBank/DDBJ whole genome shotgun (WGS) entry which is preliminary data.</text>
</comment>
<comment type="similarity">
    <text evidence="2">Belongs to the peptidase C19 family.</text>
</comment>
<dbReference type="InterPro" id="IPR001394">
    <property type="entry name" value="Peptidase_C19_UCH"/>
</dbReference>
<evidence type="ECO:0000256" key="2">
    <source>
        <dbReference type="ARBA" id="ARBA00009085"/>
    </source>
</evidence>
<dbReference type="InterPro" id="IPR013083">
    <property type="entry name" value="Znf_RING/FYVE/PHD"/>
</dbReference>
<dbReference type="SUPFAM" id="SSF57850">
    <property type="entry name" value="RING/U-box"/>
    <property type="match status" value="1"/>
</dbReference>
<dbReference type="GO" id="GO:0000245">
    <property type="term" value="P:spliceosomal complex assembly"/>
    <property type="evidence" value="ECO:0007669"/>
    <property type="project" value="InterPro"/>
</dbReference>
<reference evidence="14" key="2">
    <citation type="journal article" date="2023" name="IMA Fungus">
        <title>Comparative genomic study of the Penicillium genus elucidates a diverse pangenome and 15 lateral gene transfer events.</title>
        <authorList>
            <person name="Petersen C."/>
            <person name="Sorensen T."/>
            <person name="Nielsen M.R."/>
            <person name="Sondergaard T.E."/>
            <person name="Sorensen J.L."/>
            <person name="Fitzpatrick D.A."/>
            <person name="Frisvad J.C."/>
            <person name="Nielsen K.L."/>
        </authorList>
    </citation>
    <scope>NUCLEOTIDE SEQUENCE</scope>
    <source>
        <strain evidence="14">IBT 15544</strain>
    </source>
</reference>
<dbReference type="OrthoDB" id="10263353at2759"/>
<evidence type="ECO:0000256" key="8">
    <source>
        <dbReference type="ARBA" id="ARBA00023187"/>
    </source>
</evidence>
<evidence type="ECO:0000256" key="11">
    <source>
        <dbReference type="SAM" id="MobiDB-lite"/>
    </source>
</evidence>
<dbReference type="InterPro" id="IPR033809">
    <property type="entry name" value="USP39"/>
</dbReference>
<evidence type="ECO:0000256" key="1">
    <source>
        <dbReference type="ARBA" id="ARBA00004123"/>
    </source>
</evidence>
<dbReference type="SUPFAM" id="SSF54001">
    <property type="entry name" value="Cysteine proteinases"/>
    <property type="match status" value="1"/>
</dbReference>
<feature type="domain" description="USP" evidence="12">
    <location>
        <begin position="225"/>
        <end position="599"/>
    </location>
</feature>
<dbReference type="Proteomes" id="UP001150904">
    <property type="component" value="Unassembled WGS sequence"/>
</dbReference>
<dbReference type="GeneID" id="83176713"/>
<dbReference type="PROSITE" id="PS50235">
    <property type="entry name" value="USP_3"/>
    <property type="match status" value="1"/>
</dbReference>
<evidence type="ECO:0000256" key="9">
    <source>
        <dbReference type="ARBA" id="ARBA00023242"/>
    </source>
</evidence>
<sequence>MSKRHAELPLEQNFPGSPASKKARVEDETGGNSGNGAPAHRASGQELEQDERNGNDILAAADLEGEELQEAAQDVSESSDIDIDEEAPALSAPKRQTQPMEGYGDLYLDTVNRSVLDFDFEKLCSISLSNINVYACLVCGKYFQGRGPKSHAYFHALEVGHHVFINISLKKVYVLPEGYEVKSKSLDDIKYVVDPHFTKDAVVKLDREVHDAWDLSGSRYRPGFVGMNNIKANDYFNVAVQLLAHVLPIRNFFLLHDFPTPGTPELVLRFRTLVRKLWNPKAFRSHVSPHELLQEVALRSSKRFTLTQQSDPVDFLSWFLNNLHLSLGGSKKPSSTPTSVIHAAFQGRVRIESQAITAHSDTQNARLVFTESGDIKSNVTPFLILTLDLPPTPLFQSANRESIIPQVPLTTLLNKYNGLTASEKMAHRVRHRLLHPLPPFLLFHIKRFSKNRFVSERNPTIVTFPSPRSLDMSPYVEPNPEIWPPGEPIMYDLVANIILDPSVAAPGANEDAADKGVNAASGAAGSSTGAGAGSEKVSWLVQLHDKAVSAENSRHQQGGAAEQQHRGSEWLEIQDLFVKRAESETLFTREGYLMVWERRKVSGQKGKSRTK</sequence>
<feature type="region of interest" description="Disordered" evidence="11">
    <location>
        <begin position="71"/>
        <end position="98"/>
    </location>
</feature>
<dbReference type="InterPro" id="IPR038765">
    <property type="entry name" value="Papain-like_cys_pep_sf"/>
</dbReference>
<dbReference type="CDD" id="cd02669">
    <property type="entry name" value="Peptidase_C19M"/>
    <property type="match status" value="1"/>
</dbReference>
<feature type="region of interest" description="Disordered" evidence="11">
    <location>
        <begin position="1"/>
        <end position="56"/>
    </location>
</feature>
<evidence type="ECO:0000313" key="14">
    <source>
        <dbReference type="EMBL" id="KAJ5215943.1"/>
    </source>
</evidence>
<evidence type="ECO:0000259" key="12">
    <source>
        <dbReference type="PROSITE" id="PS50235"/>
    </source>
</evidence>
<keyword evidence="4" id="KW-0479">Metal-binding</keyword>
<dbReference type="PANTHER" id="PTHR21646:SF16">
    <property type="entry name" value="U4_U6.U5 TRI-SNRNP-ASSOCIATED PROTEIN 2"/>
    <property type="match status" value="1"/>
</dbReference>
<comment type="subcellular location">
    <subcellularLocation>
        <location evidence="1">Nucleus</location>
    </subcellularLocation>
</comment>
<evidence type="ECO:0000313" key="15">
    <source>
        <dbReference type="Proteomes" id="UP001150904"/>
    </source>
</evidence>
<dbReference type="GO" id="GO:0016579">
    <property type="term" value="P:protein deubiquitination"/>
    <property type="evidence" value="ECO:0007669"/>
    <property type="project" value="InterPro"/>
</dbReference>
<organism evidence="14 15">
    <name type="scientific">Penicillium cinerascens</name>
    <dbReference type="NCBI Taxonomy" id="70096"/>
    <lineage>
        <taxon>Eukaryota</taxon>
        <taxon>Fungi</taxon>
        <taxon>Dikarya</taxon>
        <taxon>Ascomycota</taxon>
        <taxon>Pezizomycotina</taxon>
        <taxon>Eurotiomycetes</taxon>
        <taxon>Eurotiomycetidae</taxon>
        <taxon>Eurotiales</taxon>
        <taxon>Aspergillaceae</taxon>
        <taxon>Penicillium</taxon>
    </lineage>
</organism>
<protein>
    <recommendedName>
        <fullName evidence="16">SnRNP assembly factor</fullName>
    </recommendedName>
</protein>
<keyword evidence="9" id="KW-0539">Nucleus</keyword>
<keyword evidence="8" id="KW-0508">mRNA splicing</keyword>
<evidence type="ECO:0000256" key="4">
    <source>
        <dbReference type="ARBA" id="ARBA00022723"/>
    </source>
</evidence>
<reference evidence="14" key="1">
    <citation type="submission" date="2022-12" db="EMBL/GenBank/DDBJ databases">
        <authorList>
            <person name="Petersen C."/>
        </authorList>
    </citation>
    <scope>NUCLEOTIDE SEQUENCE</scope>
    <source>
        <strain evidence="14">IBT 15544</strain>
    </source>
</reference>
<dbReference type="InterPro" id="IPR050185">
    <property type="entry name" value="Ub_carboxyl-term_hydrolase"/>
</dbReference>
<dbReference type="EMBL" id="JAPQKR010000005">
    <property type="protein sequence ID" value="KAJ5215943.1"/>
    <property type="molecule type" value="Genomic_DNA"/>
</dbReference>
<evidence type="ECO:0000259" key="13">
    <source>
        <dbReference type="PROSITE" id="PS50271"/>
    </source>
</evidence>
<dbReference type="PROSITE" id="PS50271">
    <property type="entry name" value="ZF_UBP"/>
    <property type="match status" value="1"/>
</dbReference>
<feature type="domain" description="UBP-type" evidence="13">
    <location>
        <begin position="103"/>
        <end position="200"/>
    </location>
</feature>
<dbReference type="RefSeq" id="XP_058311756.1">
    <property type="nucleotide sequence ID" value="XM_058449412.1"/>
</dbReference>
<evidence type="ECO:0000256" key="3">
    <source>
        <dbReference type="ARBA" id="ARBA00022664"/>
    </source>
</evidence>
<proteinExistence type="inferred from homology"/>
<keyword evidence="15" id="KW-1185">Reference proteome</keyword>
<dbReference type="GO" id="GO:0005681">
    <property type="term" value="C:spliceosomal complex"/>
    <property type="evidence" value="ECO:0007669"/>
    <property type="project" value="UniProtKB-KW"/>
</dbReference>
<evidence type="ECO:0000256" key="7">
    <source>
        <dbReference type="ARBA" id="ARBA00022833"/>
    </source>
</evidence>
<keyword evidence="6 10" id="KW-0863">Zinc-finger</keyword>
<dbReference type="Gene3D" id="3.30.40.10">
    <property type="entry name" value="Zinc/RING finger domain, C3HC4 (zinc finger)"/>
    <property type="match status" value="1"/>
</dbReference>
<dbReference type="SMART" id="SM00290">
    <property type="entry name" value="ZnF_UBP"/>
    <property type="match status" value="1"/>
</dbReference>
<keyword evidence="5" id="KW-0747">Spliceosome</keyword>
<dbReference type="Gene3D" id="3.90.70.10">
    <property type="entry name" value="Cysteine proteinases"/>
    <property type="match status" value="1"/>
</dbReference>
<dbReference type="GO" id="GO:0008270">
    <property type="term" value="F:zinc ion binding"/>
    <property type="evidence" value="ECO:0007669"/>
    <property type="project" value="UniProtKB-KW"/>
</dbReference>
<evidence type="ECO:0000256" key="6">
    <source>
        <dbReference type="ARBA" id="ARBA00022771"/>
    </source>
</evidence>
<feature type="compositionally biased region" description="Acidic residues" evidence="11">
    <location>
        <begin position="77"/>
        <end position="87"/>
    </location>
</feature>
<dbReference type="AlphaFoldDB" id="A0A9W9TAS7"/>
<name>A0A9W9TAS7_9EURO</name>
<accession>A0A9W9TAS7</accession>
<dbReference type="InterPro" id="IPR028889">
    <property type="entry name" value="USP"/>
</dbReference>
<dbReference type="PANTHER" id="PTHR21646">
    <property type="entry name" value="UBIQUITIN CARBOXYL-TERMINAL HYDROLASE"/>
    <property type="match status" value="1"/>
</dbReference>
<gene>
    <name evidence="14" type="ORF">N7498_002350</name>
</gene>
<dbReference type="InterPro" id="IPR001607">
    <property type="entry name" value="Znf_UBP"/>
</dbReference>
<dbReference type="FunFam" id="3.30.40.10:FF:000068">
    <property type="entry name" value="U4/U6.U5 tri-snRNP-associated protein 2"/>
    <property type="match status" value="1"/>
</dbReference>
<dbReference type="Pfam" id="PF00443">
    <property type="entry name" value="UCH"/>
    <property type="match status" value="1"/>
</dbReference>
<keyword evidence="7" id="KW-0862">Zinc</keyword>
<keyword evidence="3" id="KW-0507">mRNA processing</keyword>